<gene>
    <name evidence="3" type="ORF">PR048_012063</name>
</gene>
<accession>A0ABQ9HNE1</accession>
<keyword evidence="2" id="KW-0812">Transmembrane</keyword>
<evidence type="ECO:0000313" key="4">
    <source>
        <dbReference type="Proteomes" id="UP001159363"/>
    </source>
</evidence>
<protein>
    <submittedName>
        <fullName evidence="3">Uncharacterized protein</fullName>
    </submittedName>
</protein>
<proteinExistence type="predicted"/>
<organism evidence="3 4">
    <name type="scientific">Dryococelus australis</name>
    <dbReference type="NCBI Taxonomy" id="614101"/>
    <lineage>
        <taxon>Eukaryota</taxon>
        <taxon>Metazoa</taxon>
        <taxon>Ecdysozoa</taxon>
        <taxon>Arthropoda</taxon>
        <taxon>Hexapoda</taxon>
        <taxon>Insecta</taxon>
        <taxon>Pterygota</taxon>
        <taxon>Neoptera</taxon>
        <taxon>Polyneoptera</taxon>
        <taxon>Phasmatodea</taxon>
        <taxon>Verophasmatodea</taxon>
        <taxon>Anareolatae</taxon>
        <taxon>Phasmatidae</taxon>
        <taxon>Eurycanthinae</taxon>
        <taxon>Dryococelus</taxon>
    </lineage>
</organism>
<evidence type="ECO:0000256" key="1">
    <source>
        <dbReference type="SAM" id="MobiDB-lite"/>
    </source>
</evidence>
<evidence type="ECO:0000313" key="3">
    <source>
        <dbReference type="EMBL" id="KAJ8885857.1"/>
    </source>
</evidence>
<reference evidence="3 4" key="1">
    <citation type="submission" date="2023-02" db="EMBL/GenBank/DDBJ databases">
        <title>LHISI_Scaffold_Assembly.</title>
        <authorList>
            <person name="Stuart O.P."/>
            <person name="Cleave R."/>
            <person name="Magrath M.J.L."/>
            <person name="Mikheyev A.S."/>
        </authorList>
    </citation>
    <scope>NUCLEOTIDE SEQUENCE [LARGE SCALE GENOMIC DNA]</scope>
    <source>
        <strain evidence="3">Daus_M_001</strain>
        <tissue evidence="3">Leg muscle</tissue>
    </source>
</reference>
<feature type="region of interest" description="Disordered" evidence="1">
    <location>
        <begin position="175"/>
        <end position="206"/>
    </location>
</feature>
<keyword evidence="2" id="KW-0472">Membrane</keyword>
<keyword evidence="4" id="KW-1185">Reference proteome</keyword>
<feature type="compositionally biased region" description="Basic and acidic residues" evidence="1">
    <location>
        <begin position="194"/>
        <end position="206"/>
    </location>
</feature>
<feature type="transmembrane region" description="Helical" evidence="2">
    <location>
        <begin position="241"/>
        <end position="265"/>
    </location>
</feature>
<keyword evidence="2" id="KW-1133">Transmembrane helix</keyword>
<name>A0ABQ9HNE1_9NEOP</name>
<dbReference type="EMBL" id="JARBHB010000004">
    <property type="protein sequence ID" value="KAJ8885857.1"/>
    <property type="molecule type" value="Genomic_DNA"/>
</dbReference>
<evidence type="ECO:0000256" key="2">
    <source>
        <dbReference type="SAM" id="Phobius"/>
    </source>
</evidence>
<comment type="caution">
    <text evidence="3">The sequence shown here is derived from an EMBL/GenBank/DDBJ whole genome shotgun (WGS) entry which is preliminary data.</text>
</comment>
<sequence length="321" mass="36096">MMKNYKRGISYEELIAVVDELGSSMLNPKSFQDTRFVQIESGTNPENTKHFSLAAETQDDKKEGYESLEYEEDCYYVKTSDTPSFDQCAVDGSDACCLDEDEASARLSQAFVDDDLCIDDLCPVEIELLGKENIKMRNSLLSSSQDFLKTFIIKGSKKPQNFYNLLHLRKAEEAQNDMSPDSGINELTGLSPEEQEKQRQEWQQELAKRLAHSPPTKANRAQSPAGSPDFRKWESCRIMDIFLLLYRNIFIFALLGAAVMLPTLGNSFSRTCQLCLHGLSFGHLWNVLCMSTTFDCAIFCSAACLCMAECQIQVAVHCLGD</sequence>
<dbReference type="Proteomes" id="UP001159363">
    <property type="component" value="Chromosome X"/>
</dbReference>